<dbReference type="GO" id="GO:0005840">
    <property type="term" value="C:ribosome"/>
    <property type="evidence" value="ECO:0007669"/>
    <property type="project" value="UniProtKB-KW"/>
</dbReference>
<dbReference type="GO" id="GO:0003735">
    <property type="term" value="F:structural constituent of ribosome"/>
    <property type="evidence" value="ECO:0007669"/>
    <property type="project" value="InterPro"/>
</dbReference>
<name>A0A840THB9_9BACT</name>
<dbReference type="SUPFAM" id="SSF52166">
    <property type="entry name" value="Ribosomal protein L4"/>
    <property type="match status" value="1"/>
</dbReference>
<evidence type="ECO:0000313" key="8">
    <source>
        <dbReference type="Proteomes" id="UP000557307"/>
    </source>
</evidence>
<keyword evidence="5" id="KW-0694">RNA-binding</keyword>
<dbReference type="InterPro" id="IPR013005">
    <property type="entry name" value="Ribosomal_uL4-like"/>
</dbReference>
<dbReference type="RefSeq" id="WP_184170325.1">
    <property type="nucleotide sequence ID" value="NZ_JACHGF010000001.1"/>
</dbReference>
<keyword evidence="3 5" id="KW-0687">Ribonucleoprotein</keyword>
<keyword evidence="2 5" id="KW-0689">Ribosomal protein</keyword>
<dbReference type="Pfam" id="PF00573">
    <property type="entry name" value="Ribosomal_L4"/>
    <property type="match status" value="1"/>
</dbReference>
<proteinExistence type="inferred from homology"/>
<feature type="region of interest" description="Disordered" evidence="6">
    <location>
        <begin position="50"/>
        <end position="75"/>
    </location>
</feature>
<sequence>MELSVLNIKGEDTGKKVTVSEEIFGIEPNEHAVYLDVKLYLANQRQGTHKAKERAEINHSTRKIKRQKGTGGARAGSIKSPVFVGGGRIFGPRPRNYTFKINKKVKDLARRSVLSAKAKDNAISLIEAFTFDAPKTKSYLNVLSALSLTNTKTLLILPEVDANVYLSSRNIPKAKVTTADTINTYDLAHADRLLISESALSKLETLLTK</sequence>
<evidence type="ECO:0000256" key="4">
    <source>
        <dbReference type="ARBA" id="ARBA00035244"/>
    </source>
</evidence>
<evidence type="ECO:0000256" key="1">
    <source>
        <dbReference type="ARBA" id="ARBA00010528"/>
    </source>
</evidence>
<accession>A0A840THB9</accession>
<dbReference type="Proteomes" id="UP000557307">
    <property type="component" value="Unassembled WGS sequence"/>
</dbReference>
<dbReference type="PANTHER" id="PTHR10746">
    <property type="entry name" value="50S RIBOSOMAL PROTEIN L4"/>
    <property type="match status" value="1"/>
</dbReference>
<comment type="subunit">
    <text evidence="5">Part of the 50S ribosomal subunit.</text>
</comment>
<comment type="caution">
    <text evidence="7">The sequence shown here is derived from an EMBL/GenBank/DDBJ whole genome shotgun (WGS) entry which is preliminary data.</text>
</comment>
<dbReference type="InterPro" id="IPR023574">
    <property type="entry name" value="Ribosomal_uL4_dom_sf"/>
</dbReference>
<evidence type="ECO:0000256" key="5">
    <source>
        <dbReference type="HAMAP-Rule" id="MF_01328"/>
    </source>
</evidence>
<dbReference type="EMBL" id="JACHGF010000001">
    <property type="protein sequence ID" value="MBB5282355.1"/>
    <property type="molecule type" value="Genomic_DNA"/>
</dbReference>
<dbReference type="GO" id="GO:0006412">
    <property type="term" value="P:translation"/>
    <property type="evidence" value="ECO:0007669"/>
    <property type="project" value="UniProtKB-UniRule"/>
</dbReference>
<keyword evidence="8" id="KW-1185">Reference proteome</keyword>
<organism evidence="7 8">
    <name type="scientific">Rhabdobacter roseus</name>
    <dbReference type="NCBI Taxonomy" id="1655419"/>
    <lineage>
        <taxon>Bacteria</taxon>
        <taxon>Pseudomonadati</taxon>
        <taxon>Bacteroidota</taxon>
        <taxon>Cytophagia</taxon>
        <taxon>Cytophagales</taxon>
        <taxon>Cytophagaceae</taxon>
        <taxon>Rhabdobacter</taxon>
    </lineage>
</organism>
<dbReference type="GO" id="GO:1990904">
    <property type="term" value="C:ribonucleoprotein complex"/>
    <property type="evidence" value="ECO:0007669"/>
    <property type="project" value="UniProtKB-KW"/>
</dbReference>
<evidence type="ECO:0000313" key="7">
    <source>
        <dbReference type="EMBL" id="MBB5282355.1"/>
    </source>
</evidence>
<reference evidence="7 8" key="1">
    <citation type="submission" date="2020-08" db="EMBL/GenBank/DDBJ databases">
        <title>Genomic Encyclopedia of Type Strains, Phase IV (KMG-IV): sequencing the most valuable type-strain genomes for metagenomic binning, comparative biology and taxonomic classification.</title>
        <authorList>
            <person name="Goeker M."/>
        </authorList>
    </citation>
    <scope>NUCLEOTIDE SEQUENCE [LARGE SCALE GENOMIC DNA]</scope>
    <source>
        <strain evidence="7 8">DSM 105074</strain>
    </source>
</reference>
<dbReference type="GO" id="GO:0019843">
    <property type="term" value="F:rRNA binding"/>
    <property type="evidence" value="ECO:0007669"/>
    <property type="project" value="UniProtKB-UniRule"/>
</dbReference>
<gene>
    <name evidence="5" type="primary">rplD</name>
    <name evidence="7" type="ORF">HNQ92_000476</name>
</gene>
<comment type="function">
    <text evidence="5">One of the primary rRNA binding proteins, this protein initially binds near the 5'-end of the 23S rRNA. It is important during the early stages of 50S assembly. It makes multiple contacts with different domains of the 23S rRNA in the assembled 50S subunit and ribosome.</text>
</comment>
<dbReference type="Gene3D" id="3.40.1370.10">
    <property type="match status" value="1"/>
</dbReference>
<evidence type="ECO:0000256" key="2">
    <source>
        <dbReference type="ARBA" id="ARBA00022980"/>
    </source>
</evidence>
<dbReference type="HAMAP" id="MF_01328_B">
    <property type="entry name" value="Ribosomal_uL4_B"/>
    <property type="match status" value="1"/>
</dbReference>
<dbReference type="InterPro" id="IPR002136">
    <property type="entry name" value="Ribosomal_uL4"/>
</dbReference>
<dbReference type="AlphaFoldDB" id="A0A840THB9"/>
<evidence type="ECO:0000256" key="3">
    <source>
        <dbReference type="ARBA" id="ARBA00023274"/>
    </source>
</evidence>
<evidence type="ECO:0000256" key="6">
    <source>
        <dbReference type="SAM" id="MobiDB-lite"/>
    </source>
</evidence>
<dbReference type="NCBIfam" id="TIGR03953">
    <property type="entry name" value="rplD_bact"/>
    <property type="match status" value="1"/>
</dbReference>
<comment type="function">
    <text evidence="5">Forms part of the polypeptide exit tunnel.</text>
</comment>
<keyword evidence="5" id="KW-0699">rRNA-binding</keyword>
<dbReference type="PANTHER" id="PTHR10746:SF6">
    <property type="entry name" value="LARGE RIBOSOMAL SUBUNIT PROTEIN UL4M"/>
    <property type="match status" value="1"/>
</dbReference>
<comment type="similarity">
    <text evidence="1 5">Belongs to the universal ribosomal protein uL4 family.</text>
</comment>
<protein>
    <recommendedName>
        <fullName evidence="4 5">Large ribosomal subunit protein uL4</fullName>
    </recommendedName>
</protein>